<evidence type="ECO:0000256" key="4">
    <source>
        <dbReference type="ARBA" id="ARBA00022723"/>
    </source>
</evidence>
<dbReference type="PROSITE" id="PS01321">
    <property type="entry name" value="RUVC"/>
    <property type="match status" value="1"/>
</dbReference>
<evidence type="ECO:0000256" key="11">
    <source>
        <dbReference type="ARBA" id="ARBA00023204"/>
    </source>
</evidence>
<dbReference type="InterPro" id="IPR002176">
    <property type="entry name" value="X-over_junc_endoDNase_RuvC"/>
</dbReference>
<dbReference type="GO" id="GO:0003677">
    <property type="term" value="F:DNA binding"/>
    <property type="evidence" value="ECO:0007669"/>
    <property type="project" value="UniProtKB-KW"/>
</dbReference>
<accession>A0A8J6JD45</accession>
<feature type="binding site" evidence="13">
    <location>
        <position position="140"/>
    </location>
    <ligand>
        <name>Mg(2+)</name>
        <dbReference type="ChEBI" id="CHEBI:18420"/>
        <label>1</label>
    </ligand>
</feature>
<evidence type="ECO:0000256" key="10">
    <source>
        <dbReference type="ARBA" id="ARBA00023172"/>
    </source>
</evidence>
<dbReference type="InterPro" id="IPR036397">
    <property type="entry name" value="RNaseH_sf"/>
</dbReference>
<dbReference type="GO" id="GO:0048476">
    <property type="term" value="C:Holliday junction resolvase complex"/>
    <property type="evidence" value="ECO:0007669"/>
    <property type="project" value="UniProtKB-UniRule"/>
</dbReference>
<dbReference type="EMBL" id="JACOPP010000002">
    <property type="protein sequence ID" value="MBC5732595.1"/>
    <property type="molecule type" value="Genomic_DNA"/>
</dbReference>
<dbReference type="NCBIfam" id="NF000711">
    <property type="entry name" value="PRK00039.2-1"/>
    <property type="match status" value="1"/>
</dbReference>
<dbReference type="HAMAP" id="MF_00034">
    <property type="entry name" value="RuvC"/>
    <property type="match status" value="1"/>
</dbReference>
<proteinExistence type="inferred from homology"/>
<dbReference type="GO" id="GO:0006281">
    <property type="term" value="P:DNA repair"/>
    <property type="evidence" value="ECO:0007669"/>
    <property type="project" value="UniProtKB-UniRule"/>
</dbReference>
<evidence type="ECO:0000256" key="13">
    <source>
        <dbReference type="HAMAP-Rule" id="MF_00034"/>
    </source>
</evidence>
<evidence type="ECO:0000256" key="1">
    <source>
        <dbReference type="ARBA" id="ARBA00009518"/>
    </source>
</evidence>
<feature type="active site" evidence="13">
    <location>
        <position position="67"/>
    </location>
</feature>
<feature type="active site" evidence="13">
    <location>
        <position position="140"/>
    </location>
</feature>
<name>A0A8J6JD45_9FIRM</name>
<dbReference type="Gene3D" id="3.30.420.10">
    <property type="entry name" value="Ribonuclease H-like superfamily/Ribonuclease H"/>
    <property type="match status" value="1"/>
</dbReference>
<keyword evidence="16" id="KW-1185">Reference proteome</keyword>
<keyword evidence="3 13" id="KW-0540">Nuclease</keyword>
<dbReference type="PRINTS" id="PR00696">
    <property type="entry name" value="RSOLVASERUVC"/>
</dbReference>
<comment type="catalytic activity">
    <reaction evidence="12 13">
        <text>Endonucleolytic cleavage at a junction such as a reciprocal single-stranded crossover between two homologous DNA duplexes (Holliday junction).</text>
        <dbReference type="EC" id="3.1.21.10"/>
    </reaction>
</comment>
<dbReference type="AlphaFoldDB" id="A0A8J6JD45"/>
<dbReference type="Proteomes" id="UP000661435">
    <property type="component" value="Unassembled WGS sequence"/>
</dbReference>
<evidence type="ECO:0000256" key="5">
    <source>
        <dbReference type="ARBA" id="ARBA00022759"/>
    </source>
</evidence>
<evidence type="ECO:0000313" key="15">
    <source>
        <dbReference type="EMBL" id="MBC5732595.1"/>
    </source>
</evidence>
<feature type="binding site" evidence="13">
    <location>
        <position position="67"/>
    </location>
    <ligand>
        <name>Mg(2+)</name>
        <dbReference type="ChEBI" id="CHEBI:18420"/>
        <label>2</label>
    </ligand>
</feature>
<dbReference type="NCBIfam" id="TIGR00228">
    <property type="entry name" value="ruvC"/>
    <property type="match status" value="1"/>
</dbReference>
<dbReference type="GO" id="GO:0000287">
    <property type="term" value="F:magnesium ion binding"/>
    <property type="evidence" value="ECO:0007669"/>
    <property type="project" value="UniProtKB-UniRule"/>
</dbReference>
<feature type="binding site" evidence="13">
    <location>
        <position position="7"/>
    </location>
    <ligand>
        <name>Mg(2+)</name>
        <dbReference type="ChEBI" id="CHEBI:18420"/>
        <label>1</label>
    </ligand>
</feature>
<comment type="caution">
    <text evidence="15">The sequence shown here is derived from an EMBL/GenBank/DDBJ whole genome shotgun (WGS) entry which is preliminary data.</text>
</comment>
<comment type="function">
    <text evidence="13">The RuvA-RuvB-RuvC complex processes Holliday junction (HJ) DNA during genetic recombination and DNA repair. Endonuclease that resolves HJ intermediates. Cleaves cruciform DNA by making single-stranded nicks across the HJ at symmetrical positions within the homologous arms, yielding a 5'-phosphate and a 3'-hydroxyl group; requires a central core of homology in the junction. The consensus cleavage sequence is 5'-(A/T)TT(C/G)-3'. Cleavage occurs on the 3'-side of the TT dinucleotide at the point of strand exchange. HJ branch migration catalyzed by RuvA-RuvB allows RuvC to scan DNA until it finds its consensus sequence, where it cleaves and resolves the cruciform DNA.</text>
</comment>
<dbReference type="FunFam" id="3.30.420.10:FF:000002">
    <property type="entry name" value="Crossover junction endodeoxyribonuclease RuvC"/>
    <property type="match status" value="1"/>
</dbReference>
<evidence type="ECO:0000256" key="14">
    <source>
        <dbReference type="NCBIfam" id="TIGR00228"/>
    </source>
</evidence>
<dbReference type="Pfam" id="PF02075">
    <property type="entry name" value="RuvC"/>
    <property type="match status" value="1"/>
</dbReference>
<gene>
    <name evidence="13 15" type="primary">ruvC</name>
    <name evidence="15" type="ORF">H8S57_02490</name>
</gene>
<feature type="active site" evidence="13">
    <location>
        <position position="7"/>
    </location>
</feature>
<comment type="subcellular location">
    <subcellularLocation>
        <location evidence="13">Cytoplasm</location>
    </subcellularLocation>
</comment>
<evidence type="ECO:0000256" key="6">
    <source>
        <dbReference type="ARBA" id="ARBA00022763"/>
    </source>
</evidence>
<dbReference type="PANTHER" id="PTHR30194:SF3">
    <property type="entry name" value="CROSSOVER JUNCTION ENDODEOXYRIBONUCLEASE RUVC"/>
    <property type="match status" value="1"/>
</dbReference>
<dbReference type="RefSeq" id="WP_186906489.1">
    <property type="nucleotide sequence ID" value="NZ_JACOPP010000002.1"/>
</dbReference>
<protein>
    <recommendedName>
        <fullName evidence="13 14">Crossover junction endodeoxyribonuclease RuvC</fullName>
        <ecNumber evidence="13 14">3.1.21.10</ecNumber>
    </recommendedName>
    <alternativeName>
        <fullName evidence="13">Holliday junction nuclease RuvC</fullName>
    </alternativeName>
    <alternativeName>
        <fullName evidence="13">Holliday junction resolvase RuvC</fullName>
    </alternativeName>
</protein>
<keyword evidence="8 13" id="KW-0460">Magnesium</keyword>
<evidence type="ECO:0000256" key="2">
    <source>
        <dbReference type="ARBA" id="ARBA00022490"/>
    </source>
</evidence>
<dbReference type="InterPro" id="IPR012337">
    <property type="entry name" value="RNaseH-like_sf"/>
</dbReference>
<dbReference type="GO" id="GO:0005737">
    <property type="term" value="C:cytoplasm"/>
    <property type="evidence" value="ECO:0007669"/>
    <property type="project" value="UniProtKB-SubCell"/>
</dbReference>
<keyword evidence="10 13" id="KW-0233">DNA recombination</keyword>
<dbReference type="CDD" id="cd16962">
    <property type="entry name" value="RuvC"/>
    <property type="match status" value="1"/>
</dbReference>
<sequence length="177" mass="19332">MMILGIDPGFAIVGFGVIEAERGRQRLVQCGAINTPAGEPLPKRLLQIANDMDRLFELFQPDAMAVEELFFNNNITTGIGVAQARGVILTEAERFGVPIFEYAPSQVKLAVAGYGKAEKRQIMDMTKRLLSLRTVPRPDDAADALAIALCHARSYTSRLQSPDAARPGSGRYAVRKD</sequence>
<keyword evidence="9 13" id="KW-0238">DNA-binding</keyword>
<comment type="cofactor">
    <cofactor evidence="13">
        <name>Mg(2+)</name>
        <dbReference type="ChEBI" id="CHEBI:18420"/>
    </cofactor>
    <text evidence="13">Binds 2 Mg(2+) ion per subunit.</text>
</comment>
<comment type="similarity">
    <text evidence="1 13">Belongs to the RuvC family.</text>
</comment>
<keyword evidence="7 13" id="KW-0378">Hydrolase</keyword>
<evidence type="ECO:0000256" key="8">
    <source>
        <dbReference type="ARBA" id="ARBA00022842"/>
    </source>
</evidence>
<evidence type="ECO:0000256" key="9">
    <source>
        <dbReference type="ARBA" id="ARBA00023125"/>
    </source>
</evidence>
<evidence type="ECO:0000313" key="16">
    <source>
        <dbReference type="Proteomes" id="UP000661435"/>
    </source>
</evidence>
<dbReference type="InterPro" id="IPR020563">
    <property type="entry name" value="X-over_junc_endoDNase_Mg_BS"/>
</dbReference>
<evidence type="ECO:0000256" key="7">
    <source>
        <dbReference type="ARBA" id="ARBA00022801"/>
    </source>
</evidence>
<evidence type="ECO:0000256" key="12">
    <source>
        <dbReference type="ARBA" id="ARBA00029354"/>
    </source>
</evidence>
<keyword evidence="5 13" id="KW-0255">Endonuclease</keyword>
<dbReference type="SUPFAM" id="SSF53098">
    <property type="entry name" value="Ribonuclease H-like"/>
    <property type="match status" value="1"/>
</dbReference>
<keyword evidence="6 13" id="KW-0227">DNA damage</keyword>
<dbReference type="EC" id="3.1.21.10" evidence="13 14"/>
<dbReference type="PANTHER" id="PTHR30194">
    <property type="entry name" value="CROSSOVER JUNCTION ENDODEOXYRIBONUCLEASE RUVC"/>
    <property type="match status" value="1"/>
</dbReference>
<dbReference type="GO" id="GO:0006310">
    <property type="term" value="P:DNA recombination"/>
    <property type="evidence" value="ECO:0007669"/>
    <property type="project" value="UniProtKB-UniRule"/>
</dbReference>
<dbReference type="GO" id="GO:0008821">
    <property type="term" value="F:crossover junction DNA endonuclease activity"/>
    <property type="evidence" value="ECO:0007669"/>
    <property type="project" value="UniProtKB-UniRule"/>
</dbReference>
<evidence type="ECO:0000256" key="3">
    <source>
        <dbReference type="ARBA" id="ARBA00022722"/>
    </source>
</evidence>
<comment type="subunit">
    <text evidence="13">Homodimer which binds Holliday junction (HJ) DNA. The HJ becomes 2-fold symmetrical on binding to RuvC with unstacked arms; it has a different conformation from HJ DNA in complex with RuvA. In the full resolvosome a probable DNA-RuvA(4)-RuvB(12)-RuvC(2) complex forms which resolves the HJ.</text>
</comment>
<keyword evidence="11 13" id="KW-0234">DNA repair</keyword>
<keyword evidence="2 13" id="KW-0963">Cytoplasm</keyword>
<organism evidence="15 16">
    <name type="scientific">Lawsonibacter hominis</name>
    <dbReference type="NCBI Taxonomy" id="2763053"/>
    <lineage>
        <taxon>Bacteria</taxon>
        <taxon>Bacillati</taxon>
        <taxon>Bacillota</taxon>
        <taxon>Clostridia</taxon>
        <taxon>Eubacteriales</taxon>
        <taxon>Oscillospiraceae</taxon>
        <taxon>Lawsonibacter</taxon>
    </lineage>
</organism>
<keyword evidence="4 13" id="KW-0479">Metal-binding</keyword>
<reference evidence="15" key="1">
    <citation type="submission" date="2020-08" db="EMBL/GenBank/DDBJ databases">
        <title>Genome public.</title>
        <authorList>
            <person name="Liu C."/>
            <person name="Sun Q."/>
        </authorList>
    </citation>
    <scope>NUCLEOTIDE SEQUENCE</scope>
    <source>
        <strain evidence="15">NSJ-51</strain>
    </source>
</reference>